<dbReference type="Proteomes" id="UP001373714">
    <property type="component" value="Unassembled WGS sequence"/>
</dbReference>
<dbReference type="EMBL" id="JAVHNS010000010">
    <property type="protein sequence ID" value="KAK6342210.1"/>
    <property type="molecule type" value="Genomic_DNA"/>
</dbReference>
<feature type="compositionally biased region" description="Low complexity" evidence="1">
    <location>
        <begin position="247"/>
        <end position="262"/>
    </location>
</feature>
<feature type="compositionally biased region" description="Basic and acidic residues" evidence="1">
    <location>
        <begin position="679"/>
        <end position="726"/>
    </location>
</feature>
<feature type="compositionally biased region" description="Basic and acidic residues" evidence="1">
    <location>
        <begin position="504"/>
        <end position="525"/>
    </location>
</feature>
<keyword evidence="3" id="KW-1185">Reference proteome</keyword>
<proteinExistence type="predicted"/>
<reference evidence="2 3" key="1">
    <citation type="submission" date="2019-10" db="EMBL/GenBank/DDBJ databases">
        <authorList>
            <person name="Palmer J.M."/>
        </authorList>
    </citation>
    <scope>NUCLEOTIDE SEQUENCE [LARGE SCALE GENOMIC DNA]</scope>
    <source>
        <strain evidence="2 3">TWF730</strain>
    </source>
</reference>
<sequence length="895" mass="99029">MMSSSYQLREELMDICHVQNTKVVWLPPADPQNGKGLSRKRKFPETNMVQVPKPGGACTIGVRRVSVFNPDRKKKAKAVGGEEGGQKVPRDPTRPHEVMCSIMHIPLGSSQRGKAVHSDALTGRDGKVVPAILCRARRVVEEREVRGEKFFFPTKIFEPTRRLVRREGGRVILGVPNIYGDAPCNANWTHEDDGELPEDVVVYKDNSCAASGGERVPYHEVMEYHPYVEGIRGVGNLMIFDSNPPASSTESESSDSDSSTSEIPYSKDPSALRRRPPVRPAAQIPTIPPVAPLPAPALPAVPAPAPAQHQPTAPAPAPPPAAPAAAQPRRRSVHLREGGFCFSRVEGPSHLSVYNPSNALCTCGYRRFSQFPSRNCAQSTTTTTRGRDPVRRVRFVVGAPPPPPAPPTTRVRLIVSGPAPAPAPASAPAPAPAAAPQTQTNSRGTRKRKTKSITTAAQDEEQEREPESKRPRRARRTKDSKSSEPVVAPEQPSETANKGKRKRPASDVEPKDLAREHQKPRREVDQGTETVVPPQSEVDHSAETVALLRRNVDHGAEIVAPPRPKIDRGTETVVPPHIEADQSAEKVALPRRRKVDRSTETVVPPRDPETVVAPSQPDPPAVIITQAEPSAAPAVITQAEPSAAPAVRRSTRQPKPSKKVNENKAPLPSSSKSVVQKGKPHEMAEEQKEKQKDDEHKGDEQKDHEQKGDEKKGDEQKGDEQKDEAPGSRPWDPRWPYSPTFLAALTPAELAKLNSKSPKAMYVKTYPEPPQLRTVIPDPMIPGPEKFFAHVPHPYRFQPEDWNPVLGRYTLIHPERCECWVPEGAESRDALGIWRCPQMKLSGERYFTTVEPLDRSKWWIWDPQKEYYFDGVFLKSRLHEHFSYHLEELGAFYAV</sequence>
<feature type="compositionally biased region" description="Pro residues" evidence="1">
    <location>
        <begin position="419"/>
        <end position="433"/>
    </location>
</feature>
<feature type="compositionally biased region" description="Pro residues" evidence="1">
    <location>
        <begin position="286"/>
        <end position="305"/>
    </location>
</feature>
<feature type="region of interest" description="Disordered" evidence="1">
    <location>
        <begin position="71"/>
        <end position="94"/>
    </location>
</feature>
<dbReference type="AlphaFoldDB" id="A0AAV9UMU3"/>
<feature type="region of interest" description="Disordered" evidence="1">
    <location>
        <begin position="397"/>
        <end position="735"/>
    </location>
</feature>
<feature type="compositionally biased region" description="Basic and acidic residues" evidence="1">
    <location>
        <begin position="84"/>
        <end position="94"/>
    </location>
</feature>
<organism evidence="2 3">
    <name type="scientific">Orbilia blumenaviensis</name>
    <dbReference type="NCBI Taxonomy" id="1796055"/>
    <lineage>
        <taxon>Eukaryota</taxon>
        <taxon>Fungi</taxon>
        <taxon>Dikarya</taxon>
        <taxon>Ascomycota</taxon>
        <taxon>Pezizomycotina</taxon>
        <taxon>Orbiliomycetes</taxon>
        <taxon>Orbiliales</taxon>
        <taxon>Orbiliaceae</taxon>
        <taxon>Orbilia</taxon>
    </lineage>
</organism>
<gene>
    <name evidence="2" type="ORF">TWF730_001688</name>
</gene>
<evidence type="ECO:0000256" key="1">
    <source>
        <dbReference type="SAM" id="MobiDB-lite"/>
    </source>
</evidence>
<feature type="compositionally biased region" description="Pro residues" evidence="1">
    <location>
        <begin position="313"/>
        <end position="322"/>
    </location>
</feature>
<evidence type="ECO:0000313" key="3">
    <source>
        <dbReference type="Proteomes" id="UP001373714"/>
    </source>
</evidence>
<feature type="compositionally biased region" description="Basic residues" evidence="1">
    <location>
        <begin position="649"/>
        <end position="658"/>
    </location>
</feature>
<feature type="region of interest" description="Disordered" evidence="1">
    <location>
        <begin position="242"/>
        <end position="331"/>
    </location>
</feature>
<name>A0AAV9UMU3_9PEZI</name>
<evidence type="ECO:0000313" key="2">
    <source>
        <dbReference type="EMBL" id="KAK6342210.1"/>
    </source>
</evidence>
<accession>A0AAV9UMU3</accession>
<comment type="caution">
    <text evidence="2">The sequence shown here is derived from an EMBL/GenBank/DDBJ whole genome shotgun (WGS) entry which is preliminary data.</text>
</comment>
<protein>
    <submittedName>
        <fullName evidence="2">Uncharacterized protein</fullName>
    </submittedName>
</protein>